<proteinExistence type="predicted"/>
<reference evidence="1 2" key="1">
    <citation type="submission" date="2016-11" db="EMBL/GenBank/DDBJ databases">
        <title>Whole Genome Sequencing of Mucilaginibacter polytrichastri RG4-7(T) isolated from the moss sample.</title>
        <authorList>
            <person name="Li Y."/>
        </authorList>
    </citation>
    <scope>NUCLEOTIDE SEQUENCE [LARGE SCALE GENOMIC DNA]</scope>
    <source>
        <strain evidence="1 2">RG4-7</strain>
    </source>
</reference>
<sequence>MIISWSVYSKLSMILFNVNYEILVLLKYWKFQANNDYNTTNFLKFVFK</sequence>
<dbReference type="STRING" id="1302689.RG47T_1194"/>
<dbReference type="EMBL" id="MPPL01000001">
    <property type="protein sequence ID" value="OKS85748.1"/>
    <property type="molecule type" value="Genomic_DNA"/>
</dbReference>
<dbReference type="Proteomes" id="UP000186720">
    <property type="component" value="Unassembled WGS sequence"/>
</dbReference>
<evidence type="ECO:0000313" key="1">
    <source>
        <dbReference type="EMBL" id="OKS85748.1"/>
    </source>
</evidence>
<dbReference type="AlphaFoldDB" id="A0A1Q5ZVL8"/>
<evidence type="ECO:0000313" key="2">
    <source>
        <dbReference type="Proteomes" id="UP000186720"/>
    </source>
</evidence>
<protein>
    <submittedName>
        <fullName evidence="1">Uncharacterized protein</fullName>
    </submittedName>
</protein>
<accession>A0A1Q5ZVL8</accession>
<comment type="caution">
    <text evidence="1">The sequence shown here is derived from an EMBL/GenBank/DDBJ whole genome shotgun (WGS) entry which is preliminary data.</text>
</comment>
<keyword evidence="2" id="KW-1185">Reference proteome</keyword>
<gene>
    <name evidence="1" type="ORF">RG47T_1194</name>
</gene>
<name>A0A1Q5ZVL8_9SPHI</name>
<organism evidence="1 2">
    <name type="scientific">Mucilaginibacter polytrichastri</name>
    <dbReference type="NCBI Taxonomy" id="1302689"/>
    <lineage>
        <taxon>Bacteria</taxon>
        <taxon>Pseudomonadati</taxon>
        <taxon>Bacteroidota</taxon>
        <taxon>Sphingobacteriia</taxon>
        <taxon>Sphingobacteriales</taxon>
        <taxon>Sphingobacteriaceae</taxon>
        <taxon>Mucilaginibacter</taxon>
    </lineage>
</organism>